<dbReference type="InterPro" id="IPR013096">
    <property type="entry name" value="Cupin_2"/>
</dbReference>
<organism evidence="3 4">
    <name type="scientific">Cryptosporangium arvum DSM 44712</name>
    <dbReference type="NCBI Taxonomy" id="927661"/>
    <lineage>
        <taxon>Bacteria</taxon>
        <taxon>Bacillati</taxon>
        <taxon>Actinomycetota</taxon>
        <taxon>Actinomycetes</taxon>
        <taxon>Cryptosporangiales</taxon>
        <taxon>Cryptosporangiaceae</taxon>
        <taxon>Cryptosporangium</taxon>
    </lineage>
</organism>
<evidence type="ECO:0000259" key="2">
    <source>
        <dbReference type="Pfam" id="PF07883"/>
    </source>
</evidence>
<proteinExistence type="predicted"/>
<evidence type="ECO:0000313" key="4">
    <source>
        <dbReference type="Proteomes" id="UP000021053"/>
    </source>
</evidence>
<reference evidence="3 4" key="1">
    <citation type="submission" date="2013-07" db="EMBL/GenBank/DDBJ databases">
        <authorList>
            <consortium name="DOE Joint Genome Institute"/>
            <person name="Eisen J."/>
            <person name="Huntemann M."/>
            <person name="Han J."/>
            <person name="Chen A."/>
            <person name="Kyrpides N."/>
            <person name="Mavromatis K."/>
            <person name="Markowitz V."/>
            <person name="Palaniappan K."/>
            <person name="Ivanova N."/>
            <person name="Schaumberg A."/>
            <person name="Pati A."/>
            <person name="Liolios K."/>
            <person name="Nordberg H.P."/>
            <person name="Cantor M.N."/>
            <person name="Hua S.X."/>
            <person name="Woyke T."/>
        </authorList>
    </citation>
    <scope>NUCLEOTIDE SEQUENCE [LARGE SCALE GENOMIC DNA]</scope>
    <source>
        <strain evidence="3 4">DSM 44712</strain>
    </source>
</reference>
<gene>
    <name evidence="3" type="ORF">CryarDRAFT_3573</name>
</gene>
<sequence length="302" mass="32681">MRPIERLIVHRSRPGRATVAGRLRHGHGDRSDRAARRSYRADAVHEKPTGSGRSGTAAWARGPGERALPARPSARPVRAATRLAAAMVVRRDLVAALDGGRLNSEPPRPSVGANRSTTTRAVICMNPQVPIPGPDDPIWTAARGFVVRRKEGPLKLLNGGQEQGRVKVTGDRTDGRLGLLELYVAPGFGNIAHAHGDEDEAFYVESGEFRFVNGSTQVDAGPGDFVYIPRGTRHAFKNMTDDTGTLLVFYTPAGPEQFFLDYGDDPDPTGAMPPAWTPERIAAIVAEQDPHKVIPLPGPDWD</sequence>
<keyword evidence="4" id="KW-1185">Reference proteome</keyword>
<dbReference type="InterPro" id="IPR011051">
    <property type="entry name" value="RmlC_Cupin_sf"/>
</dbReference>
<dbReference type="EMBL" id="JFBT01000001">
    <property type="protein sequence ID" value="EXG82394.1"/>
    <property type="molecule type" value="Genomic_DNA"/>
</dbReference>
<accession>A0A010ZUM8</accession>
<name>A0A010ZUM8_9ACTN</name>
<evidence type="ECO:0000313" key="3">
    <source>
        <dbReference type="EMBL" id="EXG82394.1"/>
    </source>
</evidence>
<dbReference type="SUPFAM" id="SSF51182">
    <property type="entry name" value="RmlC-like cupins"/>
    <property type="match status" value="1"/>
</dbReference>
<dbReference type="PANTHER" id="PTHR36440">
    <property type="entry name" value="PUTATIVE (AFU_ORTHOLOGUE AFUA_8G07350)-RELATED"/>
    <property type="match status" value="1"/>
</dbReference>
<dbReference type="Pfam" id="PF07883">
    <property type="entry name" value="Cupin_2"/>
    <property type="match status" value="1"/>
</dbReference>
<dbReference type="HOGENOM" id="CLU_920448_0_0_11"/>
<dbReference type="InterPro" id="IPR014710">
    <property type="entry name" value="RmlC-like_jellyroll"/>
</dbReference>
<dbReference type="AlphaFoldDB" id="A0A010ZUM8"/>
<evidence type="ECO:0000256" key="1">
    <source>
        <dbReference type="SAM" id="MobiDB-lite"/>
    </source>
</evidence>
<dbReference type="Gene3D" id="2.60.120.10">
    <property type="entry name" value="Jelly Rolls"/>
    <property type="match status" value="1"/>
</dbReference>
<dbReference type="PANTHER" id="PTHR36440:SF1">
    <property type="entry name" value="PUTATIVE (AFU_ORTHOLOGUE AFUA_8G07350)-RELATED"/>
    <property type="match status" value="1"/>
</dbReference>
<comment type="caution">
    <text evidence="3">The sequence shown here is derived from an EMBL/GenBank/DDBJ whole genome shotgun (WGS) entry which is preliminary data.</text>
</comment>
<feature type="compositionally biased region" description="Low complexity" evidence="1">
    <location>
        <begin position="66"/>
        <end position="75"/>
    </location>
</feature>
<feature type="compositionally biased region" description="Basic and acidic residues" evidence="1">
    <location>
        <begin position="26"/>
        <end position="48"/>
    </location>
</feature>
<feature type="domain" description="Cupin type-2" evidence="2">
    <location>
        <begin position="184"/>
        <end position="249"/>
    </location>
</feature>
<feature type="region of interest" description="Disordered" evidence="1">
    <location>
        <begin position="21"/>
        <end position="75"/>
    </location>
</feature>
<dbReference type="Proteomes" id="UP000021053">
    <property type="component" value="Unassembled WGS sequence"/>
</dbReference>
<dbReference type="InterPro" id="IPR053146">
    <property type="entry name" value="QDO-like"/>
</dbReference>
<protein>
    <submittedName>
        <fullName evidence="3">Cupin domain-containing protein</fullName>
    </submittedName>
</protein>